<dbReference type="OrthoDB" id="10337064at2759"/>
<accession>A0A3N4KR11</accession>
<dbReference type="EMBL" id="ML119140">
    <property type="protein sequence ID" value="RPB10811.1"/>
    <property type="molecule type" value="Genomic_DNA"/>
</dbReference>
<dbReference type="Proteomes" id="UP000277580">
    <property type="component" value="Unassembled WGS sequence"/>
</dbReference>
<organism evidence="1 2">
    <name type="scientific">Morchella conica CCBAS932</name>
    <dbReference type="NCBI Taxonomy" id="1392247"/>
    <lineage>
        <taxon>Eukaryota</taxon>
        <taxon>Fungi</taxon>
        <taxon>Dikarya</taxon>
        <taxon>Ascomycota</taxon>
        <taxon>Pezizomycotina</taxon>
        <taxon>Pezizomycetes</taxon>
        <taxon>Pezizales</taxon>
        <taxon>Morchellaceae</taxon>
        <taxon>Morchella</taxon>
    </lineage>
</organism>
<sequence>MFKYDKLHHTFTITITITNIFIHQVKRISTQTKMSFSVNPDYMHLNLSYLNLNLRFQEIYLFIYGGCPVEVGHYLFAPPFTRGSFHMHRLAFMVDCTRFIDEISAATGTGEMDLDEIDQFNEWIMSLAESVHTLNRVMQSTRRLGRLSGFF</sequence>
<proteinExistence type="predicted"/>
<reference evidence="1 2" key="1">
    <citation type="journal article" date="2018" name="Nat. Ecol. Evol.">
        <title>Pezizomycetes genomes reveal the molecular basis of ectomycorrhizal truffle lifestyle.</title>
        <authorList>
            <person name="Murat C."/>
            <person name="Payen T."/>
            <person name="Noel B."/>
            <person name="Kuo A."/>
            <person name="Morin E."/>
            <person name="Chen J."/>
            <person name="Kohler A."/>
            <person name="Krizsan K."/>
            <person name="Balestrini R."/>
            <person name="Da Silva C."/>
            <person name="Montanini B."/>
            <person name="Hainaut M."/>
            <person name="Levati E."/>
            <person name="Barry K.W."/>
            <person name="Belfiori B."/>
            <person name="Cichocki N."/>
            <person name="Clum A."/>
            <person name="Dockter R.B."/>
            <person name="Fauchery L."/>
            <person name="Guy J."/>
            <person name="Iotti M."/>
            <person name="Le Tacon F."/>
            <person name="Lindquist E.A."/>
            <person name="Lipzen A."/>
            <person name="Malagnac F."/>
            <person name="Mello A."/>
            <person name="Molinier V."/>
            <person name="Miyauchi S."/>
            <person name="Poulain J."/>
            <person name="Riccioni C."/>
            <person name="Rubini A."/>
            <person name="Sitrit Y."/>
            <person name="Splivallo R."/>
            <person name="Traeger S."/>
            <person name="Wang M."/>
            <person name="Zifcakova L."/>
            <person name="Wipf D."/>
            <person name="Zambonelli A."/>
            <person name="Paolocci F."/>
            <person name="Nowrousian M."/>
            <person name="Ottonello S."/>
            <person name="Baldrian P."/>
            <person name="Spatafora J.W."/>
            <person name="Henrissat B."/>
            <person name="Nagy L.G."/>
            <person name="Aury J.M."/>
            <person name="Wincker P."/>
            <person name="Grigoriev I.V."/>
            <person name="Bonfante P."/>
            <person name="Martin F.M."/>
        </authorList>
    </citation>
    <scope>NUCLEOTIDE SEQUENCE [LARGE SCALE GENOMIC DNA]</scope>
    <source>
        <strain evidence="1 2">CCBAS932</strain>
    </source>
</reference>
<evidence type="ECO:0000313" key="1">
    <source>
        <dbReference type="EMBL" id="RPB10811.1"/>
    </source>
</evidence>
<dbReference type="AlphaFoldDB" id="A0A3N4KR11"/>
<evidence type="ECO:0000313" key="2">
    <source>
        <dbReference type="Proteomes" id="UP000277580"/>
    </source>
</evidence>
<keyword evidence="2" id="KW-1185">Reference proteome</keyword>
<dbReference type="InParanoid" id="A0A3N4KR11"/>
<protein>
    <submittedName>
        <fullName evidence="1">Uncharacterized protein</fullName>
    </submittedName>
</protein>
<name>A0A3N4KR11_9PEZI</name>
<gene>
    <name evidence="1" type="ORF">P167DRAFT_546915</name>
</gene>